<protein>
    <submittedName>
        <fullName evidence="1">Uncharacterized protein</fullName>
    </submittedName>
</protein>
<reference evidence="1" key="1">
    <citation type="journal article" date="2017" name="Appl. Environ. Microbiol.">
        <title>Molecular characterization of an Endozoicomonas-like organism causing infection in king scallop Pecten maximus L.</title>
        <authorList>
            <person name="Cano I."/>
            <person name="van Aerle R."/>
            <person name="Ross S."/>
            <person name="Verner-Jeffreys D.W."/>
            <person name="Paley R.K."/>
            <person name="Rimmer G."/>
            <person name="Ryder D."/>
            <person name="Hooper P."/>
            <person name="Stone D."/>
            <person name="Feist S.W."/>
        </authorList>
    </citation>
    <scope>NUCLEOTIDE SEQUENCE</scope>
</reference>
<proteinExistence type="predicted"/>
<evidence type="ECO:0000313" key="1">
    <source>
        <dbReference type="EMBL" id="PJE77516.1"/>
    </source>
</evidence>
<sequence>MAVTDREKAEVLAIFFSSVFTKEPPGALPEFENRNPSYPFKEIVCNQNVVEKLLGNLNENKSQGPDRMHPKILKEIRNNISSPLADILNKSLSEGKLPQAWKEANITAIYKKRIQI</sequence>
<dbReference type="PANTHER" id="PTHR33395:SF22">
    <property type="entry name" value="REVERSE TRANSCRIPTASE DOMAIN-CONTAINING PROTEIN"/>
    <property type="match status" value="1"/>
</dbReference>
<comment type="caution">
    <text evidence="1">The sequence shown here is derived from an EMBL/GenBank/DDBJ whole genome shotgun (WGS) entry which is preliminary data.</text>
</comment>
<accession>A0A2H9T2R2</accession>
<name>A0A2H9T2R2_9ZZZZ</name>
<dbReference type="GO" id="GO:0007508">
    <property type="term" value="P:larval heart development"/>
    <property type="evidence" value="ECO:0007669"/>
    <property type="project" value="TreeGrafter"/>
</dbReference>
<organism evidence="1">
    <name type="scientific">invertebrate metagenome</name>
    <dbReference type="NCBI Taxonomy" id="1711999"/>
    <lineage>
        <taxon>unclassified sequences</taxon>
        <taxon>metagenomes</taxon>
        <taxon>organismal metagenomes</taxon>
    </lineage>
</organism>
<dbReference type="GO" id="GO:0031012">
    <property type="term" value="C:extracellular matrix"/>
    <property type="evidence" value="ECO:0007669"/>
    <property type="project" value="TreeGrafter"/>
</dbReference>
<dbReference type="PANTHER" id="PTHR33395">
    <property type="entry name" value="TRANSCRIPTASE, PUTATIVE-RELATED-RELATED"/>
    <property type="match status" value="1"/>
</dbReference>
<gene>
    <name evidence="1" type="ORF">CI610_03558</name>
</gene>
<dbReference type="AlphaFoldDB" id="A0A2H9T2R2"/>
<dbReference type="GO" id="GO:0061343">
    <property type="term" value="P:cell adhesion involved in heart morphogenesis"/>
    <property type="evidence" value="ECO:0007669"/>
    <property type="project" value="TreeGrafter"/>
</dbReference>
<dbReference type="EMBL" id="NSIT01000539">
    <property type="protein sequence ID" value="PJE77516.1"/>
    <property type="molecule type" value="Genomic_DNA"/>
</dbReference>